<name>A0ABV7LSD6_9GAMM</name>
<sequence length="306" mass="32952">MLYNFGSINIDHVYRVAHLVRPGETLASSSYRQALGGKGANQSLAMVRAGGRVCHWGRLCNADRWVLDTLSAAGVDTASVELTDDPSGHALIQVDDSGENAIILFPGANHGFDAARIDALIGQASEGDWLLLQNECNALSRAMTRARERGMSIAFNPAPMSDEVRQLPLETCQLLFVNRGEAAALAGLDAQSPCEALLDALHRQLPTVEVVLTMGDEGVCYQHGQQRLRLPAHRVEAIDTTAAGDTFIGYFMAARQHGHDVERCLRQASAASALCVQRAGAAPSIPVFSDVEATTRDWPSLELTSY</sequence>
<keyword evidence="5" id="KW-0067">ATP-binding</keyword>
<evidence type="ECO:0000256" key="6">
    <source>
        <dbReference type="ARBA" id="ARBA00022842"/>
    </source>
</evidence>
<organism evidence="10 11">
    <name type="scientific">Litchfieldella rifensis</name>
    <dbReference type="NCBI Taxonomy" id="762643"/>
    <lineage>
        <taxon>Bacteria</taxon>
        <taxon>Pseudomonadati</taxon>
        <taxon>Pseudomonadota</taxon>
        <taxon>Gammaproteobacteria</taxon>
        <taxon>Oceanospirillales</taxon>
        <taxon>Halomonadaceae</taxon>
        <taxon>Litchfieldella</taxon>
    </lineage>
</organism>
<protein>
    <submittedName>
        <fullName evidence="10">Ribokinase</fullName>
        <ecNumber evidence="10">2.7.1.15</ecNumber>
    </submittedName>
</protein>
<evidence type="ECO:0000256" key="7">
    <source>
        <dbReference type="ARBA" id="ARBA00022958"/>
    </source>
</evidence>
<dbReference type="PANTHER" id="PTHR10584:SF166">
    <property type="entry name" value="RIBOKINASE"/>
    <property type="match status" value="1"/>
</dbReference>
<keyword evidence="1 10" id="KW-0808">Transferase</keyword>
<keyword evidence="6" id="KW-0460">Magnesium</keyword>
<proteinExistence type="predicted"/>
<keyword evidence="8" id="KW-0119">Carbohydrate metabolism</keyword>
<dbReference type="SUPFAM" id="SSF53613">
    <property type="entry name" value="Ribokinase-like"/>
    <property type="match status" value="1"/>
</dbReference>
<dbReference type="CDD" id="cd01174">
    <property type="entry name" value="ribokinase"/>
    <property type="match status" value="1"/>
</dbReference>
<evidence type="ECO:0000256" key="5">
    <source>
        <dbReference type="ARBA" id="ARBA00022840"/>
    </source>
</evidence>
<evidence type="ECO:0000313" key="10">
    <source>
        <dbReference type="EMBL" id="MFC3285343.1"/>
    </source>
</evidence>
<comment type="caution">
    <text evidence="10">The sequence shown here is derived from an EMBL/GenBank/DDBJ whole genome shotgun (WGS) entry which is preliminary data.</text>
</comment>
<dbReference type="Proteomes" id="UP001595579">
    <property type="component" value="Unassembled WGS sequence"/>
</dbReference>
<dbReference type="InterPro" id="IPR011877">
    <property type="entry name" value="Ribokinase"/>
</dbReference>
<reference evidence="11" key="1">
    <citation type="journal article" date="2019" name="Int. J. Syst. Evol. Microbiol.">
        <title>The Global Catalogue of Microorganisms (GCM) 10K type strain sequencing project: providing services to taxonomists for standard genome sequencing and annotation.</title>
        <authorList>
            <consortium name="The Broad Institute Genomics Platform"/>
            <consortium name="The Broad Institute Genome Sequencing Center for Infectious Disease"/>
            <person name="Wu L."/>
            <person name="Ma J."/>
        </authorList>
    </citation>
    <scope>NUCLEOTIDE SEQUENCE [LARGE SCALE GENOMIC DNA]</scope>
    <source>
        <strain evidence="11">CECT 7698</strain>
    </source>
</reference>
<gene>
    <name evidence="10" type="ORF">ACFOEV_17225</name>
</gene>
<dbReference type="RefSeq" id="WP_386776115.1">
    <property type="nucleotide sequence ID" value="NZ_JBHRUG010000031.1"/>
</dbReference>
<evidence type="ECO:0000313" key="11">
    <source>
        <dbReference type="Proteomes" id="UP001595579"/>
    </source>
</evidence>
<dbReference type="InterPro" id="IPR011611">
    <property type="entry name" value="PfkB_dom"/>
</dbReference>
<keyword evidence="4" id="KW-0418">Kinase</keyword>
<dbReference type="Pfam" id="PF00294">
    <property type="entry name" value="PfkB"/>
    <property type="match status" value="1"/>
</dbReference>
<evidence type="ECO:0000256" key="2">
    <source>
        <dbReference type="ARBA" id="ARBA00022723"/>
    </source>
</evidence>
<keyword evidence="3" id="KW-0547">Nucleotide-binding</keyword>
<dbReference type="Gene3D" id="3.40.1190.20">
    <property type="match status" value="1"/>
</dbReference>
<dbReference type="EMBL" id="JBHRUG010000031">
    <property type="protein sequence ID" value="MFC3285343.1"/>
    <property type="molecule type" value="Genomic_DNA"/>
</dbReference>
<feature type="domain" description="Carbohydrate kinase PfkB" evidence="9">
    <location>
        <begin position="5"/>
        <end position="286"/>
    </location>
</feature>
<dbReference type="GO" id="GO:0004747">
    <property type="term" value="F:ribokinase activity"/>
    <property type="evidence" value="ECO:0007669"/>
    <property type="project" value="UniProtKB-EC"/>
</dbReference>
<keyword evidence="2" id="KW-0479">Metal-binding</keyword>
<evidence type="ECO:0000259" key="9">
    <source>
        <dbReference type="Pfam" id="PF00294"/>
    </source>
</evidence>
<dbReference type="InterPro" id="IPR029056">
    <property type="entry name" value="Ribokinase-like"/>
</dbReference>
<evidence type="ECO:0000256" key="1">
    <source>
        <dbReference type="ARBA" id="ARBA00022679"/>
    </source>
</evidence>
<dbReference type="PANTHER" id="PTHR10584">
    <property type="entry name" value="SUGAR KINASE"/>
    <property type="match status" value="1"/>
</dbReference>
<accession>A0ABV7LSD6</accession>
<evidence type="ECO:0000256" key="4">
    <source>
        <dbReference type="ARBA" id="ARBA00022777"/>
    </source>
</evidence>
<evidence type="ECO:0000256" key="3">
    <source>
        <dbReference type="ARBA" id="ARBA00022741"/>
    </source>
</evidence>
<dbReference type="PRINTS" id="PR00990">
    <property type="entry name" value="RIBOKINASE"/>
</dbReference>
<evidence type="ECO:0000256" key="8">
    <source>
        <dbReference type="ARBA" id="ARBA00023277"/>
    </source>
</evidence>
<keyword evidence="11" id="KW-1185">Reference proteome</keyword>
<dbReference type="EC" id="2.7.1.15" evidence="10"/>
<dbReference type="InterPro" id="IPR002139">
    <property type="entry name" value="Ribo/fructo_kinase"/>
</dbReference>
<keyword evidence="7" id="KW-0630">Potassium</keyword>